<name>A0AAQ3R6V8_9PEZI</name>
<dbReference type="Proteomes" id="UP001303373">
    <property type="component" value="Chromosome 1"/>
</dbReference>
<evidence type="ECO:0000259" key="5">
    <source>
        <dbReference type="Pfam" id="PF12333"/>
    </source>
</evidence>
<accession>A0AAQ3R6V8</accession>
<feature type="compositionally biased region" description="Basic residues" evidence="4">
    <location>
        <begin position="1"/>
        <end position="10"/>
    </location>
</feature>
<comment type="similarity">
    <text evidence="3">Belongs to the IPI1/TEX10 family.</text>
</comment>
<dbReference type="AlphaFoldDB" id="A0AAQ3R6V8"/>
<evidence type="ECO:0000256" key="4">
    <source>
        <dbReference type="SAM" id="MobiDB-lite"/>
    </source>
</evidence>
<dbReference type="Pfam" id="PF12333">
    <property type="entry name" value="Ipi1_N"/>
    <property type="match status" value="1"/>
</dbReference>
<dbReference type="EMBL" id="CP138580">
    <property type="protein sequence ID" value="WPG97359.1"/>
    <property type="molecule type" value="Genomic_DNA"/>
</dbReference>
<comment type="subunit">
    <text evidence="3">Component of the RIX1 complex.</text>
</comment>
<evidence type="ECO:0000256" key="1">
    <source>
        <dbReference type="ARBA" id="ARBA00004123"/>
    </source>
</evidence>
<protein>
    <recommendedName>
        <fullName evidence="3">Pre-rRNA-processing protein</fullName>
    </recommendedName>
</protein>
<evidence type="ECO:0000313" key="7">
    <source>
        <dbReference type="Proteomes" id="UP001303373"/>
    </source>
</evidence>
<dbReference type="PANTHER" id="PTHR16056">
    <property type="entry name" value="REGULATOR OF MICROTUBULE DYNAMICS PROTEIN"/>
    <property type="match status" value="1"/>
</dbReference>
<feature type="region of interest" description="Disordered" evidence="4">
    <location>
        <begin position="1"/>
        <end position="32"/>
    </location>
</feature>
<organism evidence="6 7">
    <name type="scientific">Acrodontium crateriforme</name>
    <dbReference type="NCBI Taxonomy" id="150365"/>
    <lineage>
        <taxon>Eukaryota</taxon>
        <taxon>Fungi</taxon>
        <taxon>Dikarya</taxon>
        <taxon>Ascomycota</taxon>
        <taxon>Pezizomycotina</taxon>
        <taxon>Dothideomycetes</taxon>
        <taxon>Dothideomycetidae</taxon>
        <taxon>Mycosphaerellales</taxon>
        <taxon>Teratosphaeriaceae</taxon>
        <taxon>Acrodontium</taxon>
    </lineage>
</organism>
<sequence length="342" mass="36730">MGSSAKRKKEKAKDFQKTKLKVGKARPKNTNATDTSFAAKSIVLKQQSLSEGGRDAAALFNHNLSLLGSKSDTQRKDSLSYLTTIVAASAENLTQPPAVILAKAQPLILDGSKSVREQALKLLRVLPTDQLGSLDQTLLYTRAGMAHLSNDIRLSSLDILDWLLTISPTASDVMSCPGGWVKTLRTFQNLLSWHAGIAPSAMNGKWSAAPKTTSSGPSSNNKLLVHQLTTLSKFLVAGLTQPPISPNAAQIRAAKLFPCCQTDVHLLSRKQKPFGYLNLFGAARDVESDAYEDADERVRVFVETGLKSSFDLGIAEAKREGGEVGRAACAVEKALKLATEVG</sequence>
<dbReference type="GO" id="GO:0005634">
    <property type="term" value="C:nucleus"/>
    <property type="evidence" value="ECO:0007669"/>
    <property type="project" value="UniProtKB-SubCell"/>
</dbReference>
<evidence type="ECO:0000313" key="6">
    <source>
        <dbReference type="EMBL" id="WPG97359.1"/>
    </source>
</evidence>
<comment type="subcellular location">
    <subcellularLocation>
        <location evidence="1 3">Nucleus</location>
    </subcellularLocation>
</comment>
<feature type="domain" description="Pre-rRNA-processing protein Ipi1 N-terminal" evidence="5">
    <location>
        <begin position="135"/>
        <end position="235"/>
    </location>
</feature>
<dbReference type="PANTHER" id="PTHR16056:SF2">
    <property type="entry name" value="TESTIS-EXPRESSED PROTEIN 10"/>
    <property type="match status" value="1"/>
</dbReference>
<evidence type="ECO:0000256" key="3">
    <source>
        <dbReference type="RuleBase" id="RU368021"/>
    </source>
</evidence>
<reference evidence="6 7" key="1">
    <citation type="submission" date="2023-11" db="EMBL/GenBank/DDBJ databases">
        <title>An acidophilic fungus is an integral part of prey digestion in a carnivorous sundew plant.</title>
        <authorList>
            <person name="Tsai I.J."/>
        </authorList>
    </citation>
    <scope>NUCLEOTIDE SEQUENCE [LARGE SCALE GENOMIC DNA]</scope>
    <source>
        <strain evidence="6">169a</strain>
    </source>
</reference>
<feature type="compositionally biased region" description="Basic residues" evidence="4">
    <location>
        <begin position="18"/>
        <end position="27"/>
    </location>
</feature>
<comment type="function">
    <text evidence="3">Component of the RIX1 complex required for processing of ITS2 sequences from 35S pre-rRNA.</text>
</comment>
<dbReference type="GO" id="GO:0006364">
    <property type="term" value="P:rRNA processing"/>
    <property type="evidence" value="ECO:0007669"/>
    <property type="project" value="UniProtKB-UniRule"/>
</dbReference>
<keyword evidence="2 3" id="KW-0539">Nucleus</keyword>
<dbReference type="InterPro" id="IPR024679">
    <property type="entry name" value="Ipi1_N"/>
</dbReference>
<keyword evidence="7" id="KW-1185">Reference proteome</keyword>
<dbReference type="GO" id="GO:0120330">
    <property type="term" value="C:rixosome complex"/>
    <property type="evidence" value="ECO:0007669"/>
    <property type="project" value="UniProtKB-UniRule"/>
</dbReference>
<keyword evidence="3" id="KW-0690">Ribosome biogenesis</keyword>
<proteinExistence type="inferred from homology"/>
<gene>
    <name evidence="6" type="ORF">R9X50_00013400</name>
</gene>
<keyword evidence="3" id="KW-0698">rRNA processing</keyword>
<evidence type="ECO:0000256" key="2">
    <source>
        <dbReference type="ARBA" id="ARBA00023242"/>
    </source>
</evidence>